<dbReference type="AlphaFoldDB" id="A0A0J0XHW8"/>
<dbReference type="OrthoDB" id="247245at2759"/>
<dbReference type="SUPFAM" id="SSF52540">
    <property type="entry name" value="P-loop containing nucleoside triphosphate hydrolases"/>
    <property type="match status" value="1"/>
</dbReference>
<dbReference type="STRING" id="879819.A0A0J0XHW8"/>
<dbReference type="EMBL" id="KQ087232">
    <property type="protein sequence ID" value="KLT40602.1"/>
    <property type="molecule type" value="Genomic_DNA"/>
</dbReference>
<dbReference type="InterPro" id="IPR001977">
    <property type="entry name" value="Depp_CoAkinase"/>
</dbReference>
<dbReference type="NCBIfam" id="TIGR00152">
    <property type="entry name" value="dephospho-CoA kinase"/>
    <property type="match status" value="1"/>
</dbReference>
<evidence type="ECO:0000313" key="5">
    <source>
        <dbReference type="Proteomes" id="UP000053611"/>
    </source>
</evidence>
<reference evidence="4 5" key="1">
    <citation type="submission" date="2015-03" db="EMBL/GenBank/DDBJ databases">
        <title>Genomics and transcriptomics of the oil-accumulating basidiomycete yeast T. oleaginosus allow insights into substrate utilization and the diverse evolutionary trajectories of mating systems in fungi.</title>
        <authorList>
            <consortium name="DOE Joint Genome Institute"/>
            <person name="Kourist R."/>
            <person name="Kracht O."/>
            <person name="Bracharz F."/>
            <person name="Lipzen A."/>
            <person name="Nolan M."/>
            <person name="Ohm R."/>
            <person name="Grigoriev I."/>
            <person name="Sun S."/>
            <person name="Heitman J."/>
            <person name="Bruck T."/>
            <person name="Nowrousian M."/>
        </authorList>
    </citation>
    <scope>NUCLEOTIDE SEQUENCE [LARGE SCALE GENOMIC DNA]</scope>
    <source>
        <strain evidence="4 5">IBC0246</strain>
    </source>
</reference>
<dbReference type="GO" id="GO:0015937">
    <property type="term" value="P:coenzyme A biosynthetic process"/>
    <property type="evidence" value="ECO:0007669"/>
    <property type="project" value="InterPro"/>
</dbReference>
<feature type="transmembrane region" description="Helical" evidence="3">
    <location>
        <begin position="213"/>
        <end position="238"/>
    </location>
</feature>
<evidence type="ECO:0000256" key="1">
    <source>
        <dbReference type="ARBA" id="ARBA00022741"/>
    </source>
</evidence>
<dbReference type="PANTHER" id="PTHR10695">
    <property type="entry name" value="DEPHOSPHO-COA KINASE-RELATED"/>
    <property type="match status" value="1"/>
</dbReference>
<evidence type="ECO:0000256" key="2">
    <source>
        <dbReference type="ARBA" id="ARBA00022840"/>
    </source>
</evidence>
<name>A0A0J0XHW8_9TREE</name>
<accession>A0A0J0XHW8</accession>
<keyword evidence="3" id="KW-1133">Transmembrane helix</keyword>
<dbReference type="Gene3D" id="3.40.50.300">
    <property type="entry name" value="P-loop containing nucleotide triphosphate hydrolases"/>
    <property type="match status" value="1"/>
</dbReference>
<protein>
    <submittedName>
        <fullName evidence="4">CoaE-domain-containing protein</fullName>
    </submittedName>
</protein>
<dbReference type="GO" id="GO:0005524">
    <property type="term" value="F:ATP binding"/>
    <property type="evidence" value="ECO:0007669"/>
    <property type="project" value="UniProtKB-KW"/>
</dbReference>
<dbReference type="PROSITE" id="PS51219">
    <property type="entry name" value="DPCK"/>
    <property type="match status" value="1"/>
</dbReference>
<dbReference type="Proteomes" id="UP000053611">
    <property type="component" value="Unassembled WGS sequence"/>
</dbReference>
<keyword evidence="5" id="KW-1185">Reference proteome</keyword>
<sequence>MLVVGLTGGIATGKSTVSSLLATRHQLPIIDADILARDAIAPGSPGFKKVVAHFGADRILNADGTLNRSALGDIIFRDPNERTFLNGVIHPAVRRMMFMSVLRAWLRGEWCVVLDVPLLVEASLWKWVGEVMVVFVSEKLQLRRLLDRPPLPGNAPLTESQAQDRMRAQMPVADKLVYATTVIDNSGTRADLEAQVDRAVAKWRAQQGGSSGWWWRLCWLVPPVGVMAGWMCLLRTYMRAKRVRKRTRGEVERRGVEMQDLKRA</sequence>
<dbReference type="InterPro" id="IPR027417">
    <property type="entry name" value="P-loop_NTPase"/>
</dbReference>
<dbReference type="HAMAP" id="MF_00376">
    <property type="entry name" value="Dephospho_CoA_kinase"/>
    <property type="match status" value="1"/>
</dbReference>
<keyword evidence="2" id="KW-0067">ATP-binding</keyword>
<dbReference type="GO" id="GO:0004140">
    <property type="term" value="F:dephospho-CoA kinase activity"/>
    <property type="evidence" value="ECO:0007669"/>
    <property type="project" value="InterPro"/>
</dbReference>
<dbReference type="CDD" id="cd02022">
    <property type="entry name" value="DPCK"/>
    <property type="match status" value="1"/>
</dbReference>
<keyword evidence="3" id="KW-0472">Membrane</keyword>
<dbReference type="Pfam" id="PF01121">
    <property type="entry name" value="CoaE"/>
    <property type="match status" value="1"/>
</dbReference>
<gene>
    <name evidence="4" type="ORF">CC85DRAFT_287325</name>
</gene>
<organism evidence="4 5">
    <name type="scientific">Cutaneotrichosporon oleaginosum</name>
    <dbReference type="NCBI Taxonomy" id="879819"/>
    <lineage>
        <taxon>Eukaryota</taxon>
        <taxon>Fungi</taxon>
        <taxon>Dikarya</taxon>
        <taxon>Basidiomycota</taxon>
        <taxon>Agaricomycotina</taxon>
        <taxon>Tremellomycetes</taxon>
        <taxon>Trichosporonales</taxon>
        <taxon>Trichosporonaceae</taxon>
        <taxon>Cutaneotrichosporon</taxon>
    </lineage>
</organism>
<dbReference type="PANTHER" id="PTHR10695:SF46">
    <property type="entry name" value="BIFUNCTIONAL COENZYME A SYNTHASE-RELATED"/>
    <property type="match status" value="1"/>
</dbReference>
<evidence type="ECO:0000256" key="3">
    <source>
        <dbReference type="SAM" id="Phobius"/>
    </source>
</evidence>
<keyword evidence="3" id="KW-0812">Transmembrane</keyword>
<keyword evidence="1" id="KW-0547">Nucleotide-binding</keyword>
<proteinExistence type="inferred from homology"/>
<evidence type="ECO:0000313" key="4">
    <source>
        <dbReference type="EMBL" id="KLT40602.1"/>
    </source>
</evidence>